<gene>
    <name evidence="2" type="ORF">IDH41_29035</name>
</gene>
<dbReference type="PANTHER" id="PTHR33744:SF15">
    <property type="entry name" value="CARBOHYDRATE DIACID REGULATOR"/>
    <property type="match status" value="1"/>
</dbReference>
<feature type="domain" description="PucR C-terminal helix-turn-helix" evidence="1">
    <location>
        <begin position="317"/>
        <end position="372"/>
    </location>
</feature>
<dbReference type="SUPFAM" id="SSF46689">
    <property type="entry name" value="Homeodomain-like"/>
    <property type="match status" value="1"/>
</dbReference>
<dbReference type="Gene3D" id="1.10.10.2840">
    <property type="entry name" value="PucR C-terminal helix-turn-helix domain"/>
    <property type="match status" value="1"/>
</dbReference>
<accession>A0A927CR52</accession>
<name>A0A927CR52_9BACL</name>
<dbReference type="Pfam" id="PF13556">
    <property type="entry name" value="HTH_30"/>
    <property type="match status" value="1"/>
</dbReference>
<organism evidence="2 3">
    <name type="scientific">Paenibacillus arenilitoris</name>
    <dbReference type="NCBI Taxonomy" id="2772299"/>
    <lineage>
        <taxon>Bacteria</taxon>
        <taxon>Bacillati</taxon>
        <taxon>Bacillota</taxon>
        <taxon>Bacilli</taxon>
        <taxon>Bacillales</taxon>
        <taxon>Paenibacillaceae</taxon>
        <taxon>Paenibacillus</taxon>
    </lineage>
</organism>
<comment type="caution">
    <text evidence="2">The sequence shown here is derived from an EMBL/GenBank/DDBJ whole genome shotgun (WGS) entry which is preliminary data.</text>
</comment>
<dbReference type="RefSeq" id="WP_190867469.1">
    <property type="nucleotide sequence ID" value="NZ_JACXIY010000053.1"/>
</dbReference>
<dbReference type="InterPro" id="IPR042070">
    <property type="entry name" value="PucR_C-HTH_sf"/>
</dbReference>
<protein>
    <submittedName>
        <fullName evidence="2">Helix-turn-helix domain-containing protein</fullName>
    </submittedName>
</protein>
<dbReference type="Proteomes" id="UP000632125">
    <property type="component" value="Unassembled WGS sequence"/>
</dbReference>
<dbReference type="AlphaFoldDB" id="A0A927CR52"/>
<dbReference type="PANTHER" id="PTHR33744">
    <property type="entry name" value="CARBOHYDRATE DIACID REGULATOR"/>
    <property type="match status" value="1"/>
</dbReference>
<proteinExistence type="predicted"/>
<keyword evidence="3" id="KW-1185">Reference proteome</keyword>
<evidence type="ECO:0000259" key="1">
    <source>
        <dbReference type="Pfam" id="PF13556"/>
    </source>
</evidence>
<evidence type="ECO:0000313" key="3">
    <source>
        <dbReference type="Proteomes" id="UP000632125"/>
    </source>
</evidence>
<dbReference type="EMBL" id="JACXIY010000053">
    <property type="protein sequence ID" value="MBD2872624.1"/>
    <property type="molecule type" value="Genomic_DNA"/>
</dbReference>
<evidence type="ECO:0000313" key="2">
    <source>
        <dbReference type="EMBL" id="MBD2872624.1"/>
    </source>
</evidence>
<dbReference type="InterPro" id="IPR051448">
    <property type="entry name" value="CdaR-like_regulators"/>
</dbReference>
<dbReference type="InterPro" id="IPR025736">
    <property type="entry name" value="PucR_C-HTH_dom"/>
</dbReference>
<dbReference type="InterPro" id="IPR009057">
    <property type="entry name" value="Homeodomain-like_sf"/>
</dbReference>
<sequence length="381" mass="43089">MSTTDWLKPLQHILNCPVHLVTKSLADWHDLIKDADAVWLGDKTASSIPAEGARAEKAGKTSIVIASADASVELIEIDKPSLQTSEKELISWTLQLNREPVTEKAGTAQSETERSALKLSEWIQKQLESDEPAYSLPDHLTTGSRLFNEMIPFLLVTEQTNTKQGTYAELEKLLRSFLSDDVLLIPLKSQEWLIWGSASLLRDEDAEAFEEQEDESLEDSLASIGSGLHEMLASEWIGECHLAVAYPAVPAKGMVETTILLRETLNLGRKFHVGTNIHLPWMLQLERLLNAIPETQRTKYLEQSLKRADFFVESEMLSTIETFFALDCNVSETAKKLYIHRNTLLYRLDKLKQETGLDVRQFRDAVLVKIILLLYKVTKRN</sequence>
<reference evidence="2" key="1">
    <citation type="submission" date="2020-09" db="EMBL/GenBank/DDBJ databases">
        <title>A novel bacterium of genus Paenibacillus, isolated from South China Sea.</title>
        <authorList>
            <person name="Huang H."/>
            <person name="Mo K."/>
            <person name="Hu Y."/>
        </authorList>
    </citation>
    <scope>NUCLEOTIDE SEQUENCE</scope>
    <source>
        <strain evidence="2">IB182493</strain>
    </source>
</reference>